<dbReference type="Proteomes" id="UP000823405">
    <property type="component" value="Unassembled WGS sequence"/>
</dbReference>
<evidence type="ECO:0000256" key="1">
    <source>
        <dbReference type="SAM" id="MobiDB-lite"/>
    </source>
</evidence>
<comment type="caution">
    <text evidence="3">The sequence shown here is derived from an EMBL/GenBank/DDBJ whole genome shotgun (WGS) entry which is preliminary data.</text>
</comment>
<proteinExistence type="predicted"/>
<dbReference type="AlphaFoldDB" id="A0A9P6UFH8"/>
<feature type="compositionally biased region" description="Low complexity" evidence="1">
    <location>
        <begin position="56"/>
        <end position="75"/>
    </location>
</feature>
<keyword evidence="2" id="KW-0472">Membrane</keyword>
<reference evidence="3" key="1">
    <citation type="journal article" date="2020" name="Fungal Divers.">
        <title>Resolving the Mortierellaceae phylogeny through synthesis of multi-gene phylogenetics and phylogenomics.</title>
        <authorList>
            <person name="Vandepol N."/>
            <person name="Liber J."/>
            <person name="Desiro A."/>
            <person name="Na H."/>
            <person name="Kennedy M."/>
            <person name="Barry K."/>
            <person name="Grigoriev I.V."/>
            <person name="Miller A.N."/>
            <person name="O'Donnell K."/>
            <person name="Stajich J.E."/>
            <person name="Bonito G."/>
        </authorList>
    </citation>
    <scope>NUCLEOTIDE SEQUENCE</scope>
    <source>
        <strain evidence="3">NVP60</strain>
    </source>
</reference>
<feature type="region of interest" description="Disordered" evidence="1">
    <location>
        <begin position="218"/>
        <end position="245"/>
    </location>
</feature>
<protein>
    <submittedName>
        <fullName evidence="3">Uncharacterized protein</fullName>
    </submittedName>
</protein>
<keyword evidence="4" id="KW-1185">Reference proteome</keyword>
<gene>
    <name evidence="3" type="ORF">BGZ97_006965</name>
</gene>
<feature type="transmembrane region" description="Helical" evidence="2">
    <location>
        <begin position="6"/>
        <end position="25"/>
    </location>
</feature>
<name>A0A9P6UFH8_9FUNG</name>
<feature type="compositionally biased region" description="Polar residues" evidence="1">
    <location>
        <begin position="218"/>
        <end position="227"/>
    </location>
</feature>
<dbReference type="OrthoDB" id="10603627at2759"/>
<keyword evidence="2" id="KW-0812">Transmembrane</keyword>
<keyword evidence="2" id="KW-1133">Transmembrane helix</keyword>
<accession>A0A9P6UFH8</accession>
<sequence>MASTAALLITLGIVILGLLLVLRGIKKHLYNAQAGNGTPSTPRPGGFIVLNSQTPNTAGANTANNSTSNNKSTGSPFMVTDNFKKAPKPASPKITMKLNGALVIEPQAPAPVSSTKPAAPTFYKPPAVPSVWGASTRTNPPSAQQPPIISPSPVSLPPTEYTNSVGIRLQVAPTASPSTAVTPYDIYTSRAPPAYAQAPQGYRQAHTTITIDDQIPAASTSTQPRNPQQQQQQQQPDALGDIQFSSHPRPSVAIVINADESENIPASTTI</sequence>
<organism evidence="3 4">
    <name type="scientific">Linnemannia gamsii</name>
    <dbReference type="NCBI Taxonomy" id="64522"/>
    <lineage>
        <taxon>Eukaryota</taxon>
        <taxon>Fungi</taxon>
        <taxon>Fungi incertae sedis</taxon>
        <taxon>Mucoromycota</taxon>
        <taxon>Mortierellomycotina</taxon>
        <taxon>Mortierellomycetes</taxon>
        <taxon>Mortierellales</taxon>
        <taxon>Mortierellaceae</taxon>
        <taxon>Linnemannia</taxon>
    </lineage>
</organism>
<dbReference type="EMBL" id="JAAAIN010003082">
    <property type="protein sequence ID" value="KAG0287899.1"/>
    <property type="molecule type" value="Genomic_DNA"/>
</dbReference>
<feature type="region of interest" description="Disordered" evidence="1">
    <location>
        <begin position="50"/>
        <end position="76"/>
    </location>
</feature>
<evidence type="ECO:0000313" key="3">
    <source>
        <dbReference type="EMBL" id="KAG0287899.1"/>
    </source>
</evidence>
<evidence type="ECO:0000313" key="4">
    <source>
        <dbReference type="Proteomes" id="UP000823405"/>
    </source>
</evidence>
<evidence type="ECO:0000256" key="2">
    <source>
        <dbReference type="SAM" id="Phobius"/>
    </source>
</evidence>